<feature type="signal peptide" evidence="1">
    <location>
        <begin position="1"/>
        <end position="18"/>
    </location>
</feature>
<evidence type="ECO:0000313" key="2">
    <source>
        <dbReference type="EMBL" id="MFN0254946.1"/>
    </source>
</evidence>
<feature type="chain" id="PRO_5046206420" evidence="1">
    <location>
        <begin position="19"/>
        <end position="595"/>
    </location>
</feature>
<evidence type="ECO:0000313" key="3">
    <source>
        <dbReference type="Proteomes" id="UP001517247"/>
    </source>
</evidence>
<comment type="caution">
    <text evidence="2">The sequence shown here is derived from an EMBL/GenBank/DDBJ whole genome shotgun (WGS) entry which is preliminary data.</text>
</comment>
<dbReference type="EMBL" id="SSHJ02000001">
    <property type="protein sequence ID" value="MFN0254946.1"/>
    <property type="molecule type" value="Genomic_DNA"/>
</dbReference>
<keyword evidence="3" id="KW-1185">Reference proteome</keyword>
<dbReference type="RefSeq" id="WP_138722056.1">
    <property type="nucleotide sequence ID" value="NZ_SSHJ02000001.1"/>
</dbReference>
<gene>
    <name evidence="2" type="ORF">E6A44_005140</name>
</gene>
<sequence>MKKLIFLALLFLEKSVSAQNTMTLSGFFQENYRTVKLGKEVERLLFIKMKGHFQLPPYDYGYFLNLTKEDALKTGFNDIVVLPLNEGFSQSDKDKVTLELVPLSVNEPTIFYTKQNNVDKGISYNKRIFANPTLKDTVSWDEITNSDFHYTKQWIDNLDNEKEVTLKSYIIYHTDKGSGSHVQFSKIKMKELAQERLHRVSILFDIVEDEIWTKKQWQDWFEKTINYQEPTLKDCNAGNYSISNIYKYDDGNTMLFDTDTITNKVFAIQSLPYNVDQFKDRQMVIIDSLKYHKYDYYRDDQKQTHNVRAFESINNSLYFVDFYGNWSAYEYDLASDQYNFKEKKQIVLPEITGKRIDYYVSHLQTNENLMFAIIGNEKSKEFQVATLKTQTGETLKVKSLKDLLASTGVNFTKTLEIVHLKYGLKSSVDFVFGIKQGDDYFLVKTNSDLTETKLIKATKEISGATIFVKDKTIDVLKSDRSVLYKMSFDADLKTMVSNQHQVFEDWYYDEDGIVVYDGLNYKLFAPYSLSQYSGINLLTLNEKLETIKTQCVYQFLPLEEPEYNNMIHLQYATKQNEDWLLLFRHESTLRYAKVR</sequence>
<reference evidence="2 3" key="1">
    <citation type="submission" date="2024-12" db="EMBL/GenBank/DDBJ databases">
        <authorList>
            <person name="Hu S."/>
        </authorList>
    </citation>
    <scope>NUCLEOTIDE SEQUENCE [LARGE SCALE GENOMIC DNA]</scope>
    <source>
        <strain evidence="2 3">THG-T11</strain>
    </source>
</reference>
<dbReference type="Proteomes" id="UP001517247">
    <property type="component" value="Unassembled WGS sequence"/>
</dbReference>
<name>A0ABW9J703_9SPHI</name>
<protein>
    <submittedName>
        <fullName evidence="2">Uncharacterized protein</fullName>
    </submittedName>
</protein>
<evidence type="ECO:0000256" key="1">
    <source>
        <dbReference type="SAM" id="SignalP"/>
    </source>
</evidence>
<proteinExistence type="predicted"/>
<accession>A0ABW9J703</accession>
<keyword evidence="1" id="KW-0732">Signal</keyword>
<organism evidence="2 3">
    <name type="scientific">Pedobacter ureilyticus</name>
    <dbReference type="NCBI Taxonomy" id="1393051"/>
    <lineage>
        <taxon>Bacteria</taxon>
        <taxon>Pseudomonadati</taxon>
        <taxon>Bacteroidota</taxon>
        <taxon>Sphingobacteriia</taxon>
        <taxon>Sphingobacteriales</taxon>
        <taxon>Sphingobacteriaceae</taxon>
        <taxon>Pedobacter</taxon>
    </lineage>
</organism>